<comment type="similarity">
    <text evidence="1">Belongs to the universal stress protein A family.</text>
</comment>
<accession>A0ABV0A5J5</accession>
<dbReference type="RefSeq" id="WP_346239691.1">
    <property type="nucleotide sequence ID" value="NZ_JAZHYP010000001.1"/>
</dbReference>
<protein>
    <submittedName>
        <fullName evidence="3">Universal stress protein</fullName>
    </submittedName>
</protein>
<evidence type="ECO:0000313" key="4">
    <source>
        <dbReference type="Proteomes" id="UP001416393"/>
    </source>
</evidence>
<sequence>MKTKDINILLPTDFSDNAWNAVVYALKMYEEQKCTFHFLHSTKIIVSQTTVRSGKLSETINKAANKDLLELKELAESSNANKNHNFQVILSSENLKDSIETAIRKCNIDLVVMGTKGATGAKEIFFGSNTVSIIKKMRLSPILIVPDEYDFVVPMQIAFATDFNRVYNHIKVSALKNLAFLHDSKIRIVHIDKEKKLSDLQQDNMEVLKNLLKQFEHSFHWMPDYSNMATEINDFIEELKIDVLVMVNYRHSFIENLIHEPVITKIGHHLKIPFLVIPD</sequence>
<evidence type="ECO:0000256" key="1">
    <source>
        <dbReference type="ARBA" id="ARBA00008791"/>
    </source>
</evidence>
<gene>
    <name evidence="3" type="ORF">VP395_00285</name>
</gene>
<reference evidence="3 4" key="1">
    <citation type="submission" date="2024-01" db="EMBL/GenBank/DDBJ databases">
        <title>Mariniflexile litorale sp. nov., isolated from the shallow sediments of the Sea of Japan.</title>
        <authorList>
            <person name="Romanenko L."/>
            <person name="Bystritskaya E."/>
            <person name="Isaeva M."/>
        </authorList>
    </citation>
    <scope>NUCLEOTIDE SEQUENCE [LARGE SCALE GENOMIC DNA]</scope>
    <source>
        <strain evidence="3 4">KCTC 32427</strain>
    </source>
</reference>
<dbReference type="InterPro" id="IPR006015">
    <property type="entry name" value="Universal_stress_UspA"/>
</dbReference>
<evidence type="ECO:0000313" key="3">
    <source>
        <dbReference type="EMBL" id="MEN3322149.1"/>
    </source>
</evidence>
<dbReference type="SUPFAM" id="SSF52402">
    <property type="entry name" value="Adenine nucleotide alpha hydrolases-like"/>
    <property type="match status" value="2"/>
</dbReference>
<feature type="domain" description="UspA" evidence="2">
    <location>
        <begin position="7"/>
        <end position="146"/>
    </location>
</feature>
<dbReference type="EMBL" id="JAZHYP010000001">
    <property type="protein sequence ID" value="MEN3322149.1"/>
    <property type="molecule type" value="Genomic_DNA"/>
</dbReference>
<evidence type="ECO:0000259" key="2">
    <source>
        <dbReference type="Pfam" id="PF00582"/>
    </source>
</evidence>
<dbReference type="Proteomes" id="UP001416393">
    <property type="component" value="Unassembled WGS sequence"/>
</dbReference>
<dbReference type="CDD" id="cd00293">
    <property type="entry name" value="USP-like"/>
    <property type="match status" value="1"/>
</dbReference>
<organism evidence="3 4">
    <name type="scientific">Mariniflexile soesokkakense</name>
    <dbReference type="NCBI Taxonomy" id="1343160"/>
    <lineage>
        <taxon>Bacteria</taxon>
        <taxon>Pseudomonadati</taxon>
        <taxon>Bacteroidota</taxon>
        <taxon>Flavobacteriia</taxon>
        <taxon>Flavobacteriales</taxon>
        <taxon>Flavobacteriaceae</taxon>
        <taxon>Mariniflexile</taxon>
    </lineage>
</organism>
<dbReference type="InterPro" id="IPR006016">
    <property type="entry name" value="UspA"/>
</dbReference>
<dbReference type="Gene3D" id="3.40.50.620">
    <property type="entry name" value="HUPs"/>
    <property type="match status" value="2"/>
</dbReference>
<dbReference type="InterPro" id="IPR014729">
    <property type="entry name" value="Rossmann-like_a/b/a_fold"/>
</dbReference>
<dbReference type="PRINTS" id="PR01438">
    <property type="entry name" value="UNVRSLSTRESS"/>
</dbReference>
<dbReference type="Pfam" id="PF00582">
    <property type="entry name" value="Usp"/>
    <property type="match status" value="1"/>
</dbReference>
<dbReference type="PANTHER" id="PTHR46268">
    <property type="entry name" value="STRESS RESPONSE PROTEIN NHAX"/>
    <property type="match status" value="1"/>
</dbReference>
<keyword evidence="4" id="KW-1185">Reference proteome</keyword>
<comment type="caution">
    <text evidence="3">The sequence shown here is derived from an EMBL/GenBank/DDBJ whole genome shotgun (WGS) entry which is preliminary data.</text>
</comment>
<dbReference type="PANTHER" id="PTHR46268:SF26">
    <property type="entry name" value="UNIVERSAL STRESS PROTEIN MJ0577"/>
    <property type="match status" value="1"/>
</dbReference>
<name>A0ABV0A5J5_9FLAO</name>
<proteinExistence type="inferred from homology"/>